<proteinExistence type="predicted"/>
<dbReference type="EMBL" id="VZDO01000004">
    <property type="protein sequence ID" value="KAB0680815.1"/>
    <property type="molecule type" value="Genomic_DNA"/>
</dbReference>
<comment type="caution">
    <text evidence="2">The sequence shown here is derived from an EMBL/GenBank/DDBJ whole genome shotgun (WGS) entry which is preliminary data.</text>
</comment>
<feature type="transmembrane region" description="Helical" evidence="1">
    <location>
        <begin position="12"/>
        <end position="30"/>
    </location>
</feature>
<feature type="transmembrane region" description="Helical" evidence="1">
    <location>
        <begin position="102"/>
        <end position="120"/>
    </location>
</feature>
<keyword evidence="1" id="KW-1133">Transmembrane helix</keyword>
<feature type="transmembrane region" description="Helical" evidence="1">
    <location>
        <begin position="76"/>
        <end position="96"/>
    </location>
</feature>
<gene>
    <name evidence="2" type="ORF">F6X38_07445</name>
</gene>
<name>A0A7V7PQV1_9HYPH</name>
<dbReference type="Proteomes" id="UP000432089">
    <property type="component" value="Unassembled WGS sequence"/>
</dbReference>
<dbReference type="AlphaFoldDB" id="A0A7V7PQV1"/>
<accession>A0A7V7PQV1</accession>
<dbReference type="Pfam" id="PF04657">
    <property type="entry name" value="DMT_YdcZ"/>
    <property type="match status" value="1"/>
</dbReference>
<sequence>MPTPSTSRPKPHHLLAAFCTGCLLTLMVYLNGELARFGGAMFASWTAHGVGLLAAAAFLALAFRSRRRGAGTASKAPVWACLGGLSGAATVLATSTAVNSRIGLSGTLALGLAGQALFALAADRWGLFSLPVRKPDRFDALSLVLILAGSALIILFARIA</sequence>
<evidence type="ECO:0000313" key="2">
    <source>
        <dbReference type="EMBL" id="KAB0680815.1"/>
    </source>
</evidence>
<dbReference type="GO" id="GO:0005886">
    <property type="term" value="C:plasma membrane"/>
    <property type="evidence" value="ECO:0007669"/>
    <property type="project" value="TreeGrafter"/>
</dbReference>
<keyword evidence="1" id="KW-0472">Membrane</keyword>
<feature type="transmembrane region" description="Helical" evidence="1">
    <location>
        <begin position="42"/>
        <end position="64"/>
    </location>
</feature>
<dbReference type="PANTHER" id="PTHR34821:SF2">
    <property type="entry name" value="INNER MEMBRANE PROTEIN YDCZ"/>
    <property type="match status" value="1"/>
</dbReference>
<dbReference type="PANTHER" id="PTHR34821">
    <property type="entry name" value="INNER MEMBRANE PROTEIN YDCZ"/>
    <property type="match status" value="1"/>
</dbReference>
<dbReference type="RefSeq" id="WP_150968967.1">
    <property type="nucleotide sequence ID" value="NZ_VZDO01000004.1"/>
</dbReference>
<dbReference type="InterPro" id="IPR006750">
    <property type="entry name" value="YdcZ"/>
</dbReference>
<keyword evidence="3" id="KW-1185">Reference proteome</keyword>
<feature type="transmembrane region" description="Helical" evidence="1">
    <location>
        <begin position="140"/>
        <end position="159"/>
    </location>
</feature>
<keyword evidence="1" id="KW-0812">Transmembrane</keyword>
<organism evidence="2 3">
    <name type="scientific">Plantimonas leprariae</name>
    <dbReference type="NCBI Taxonomy" id="2615207"/>
    <lineage>
        <taxon>Bacteria</taxon>
        <taxon>Pseudomonadati</taxon>
        <taxon>Pseudomonadota</taxon>
        <taxon>Alphaproteobacteria</taxon>
        <taxon>Hyphomicrobiales</taxon>
        <taxon>Aurantimonadaceae</taxon>
        <taxon>Plantimonas</taxon>
    </lineage>
</organism>
<evidence type="ECO:0000256" key="1">
    <source>
        <dbReference type="SAM" id="Phobius"/>
    </source>
</evidence>
<reference evidence="2 3" key="1">
    <citation type="submission" date="2019-09" db="EMBL/GenBank/DDBJ databases">
        <title>YIM 132180 draft genome.</title>
        <authorList>
            <person name="Zhang K."/>
        </authorList>
    </citation>
    <scope>NUCLEOTIDE SEQUENCE [LARGE SCALE GENOMIC DNA]</scope>
    <source>
        <strain evidence="2 3">YIM 132180</strain>
    </source>
</reference>
<evidence type="ECO:0000313" key="3">
    <source>
        <dbReference type="Proteomes" id="UP000432089"/>
    </source>
</evidence>
<protein>
    <submittedName>
        <fullName evidence="2">EamA-like transporter family protein</fullName>
    </submittedName>
</protein>